<evidence type="ECO:0000313" key="3">
    <source>
        <dbReference type="Proteomes" id="UP000231259"/>
    </source>
</evidence>
<dbReference type="EMBL" id="AWWI01000106">
    <property type="protein sequence ID" value="PIL19205.1"/>
    <property type="molecule type" value="Genomic_DNA"/>
</dbReference>
<dbReference type="RefSeq" id="WP_099911724.1">
    <property type="nucleotide sequence ID" value="NZ_AWWI01000106.1"/>
</dbReference>
<evidence type="ECO:0000256" key="1">
    <source>
        <dbReference type="SAM" id="SignalP"/>
    </source>
</evidence>
<proteinExistence type="predicted"/>
<sequence>MKTTYIAGVCALGLGACAQVPTPLPDVTAEQAVANSAVASPISYADPLAGYSYRAPTGPRNWRQVNDEQAEGN</sequence>
<reference evidence="2 3" key="1">
    <citation type="submission" date="2013-09" db="EMBL/GenBank/DDBJ databases">
        <title>Genome sequencing of Phaeobacter antarcticus sp. nov. SM1211.</title>
        <authorList>
            <person name="Zhang X.-Y."/>
            <person name="Liu C."/>
            <person name="Chen X.-L."/>
            <person name="Xie B.-B."/>
            <person name="Qin Q.-L."/>
            <person name="Rong J.-C."/>
            <person name="Zhang Y.-Z."/>
        </authorList>
    </citation>
    <scope>NUCLEOTIDE SEQUENCE [LARGE SCALE GENOMIC DNA]</scope>
    <source>
        <strain evidence="2 3">SM1211</strain>
    </source>
</reference>
<feature type="signal peptide" evidence="1">
    <location>
        <begin position="1"/>
        <end position="18"/>
    </location>
</feature>
<dbReference type="OrthoDB" id="8084577at2"/>
<dbReference type="AlphaFoldDB" id="A0A2G8RCA3"/>
<protein>
    <recommendedName>
        <fullName evidence="4">Lipoprotein</fullName>
    </recommendedName>
</protein>
<name>A0A2G8RCA3_9RHOB</name>
<organism evidence="2 3">
    <name type="scientific">Puniceibacterium antarcticum</name>
    <dbReference type="NCBI Taxonomy" id="1206336"/>
    <lineage>
        <taxon>Bacteria</taxon>
        <taxon>Pseudomonadati</taxon>
        <taxon>Pseudomonadota</taxon>
        <taxon>Alphaproteobacteria</taxon>
        <taxon>Rhodobacterales</taxon>
        <taxon>Paracoccaceae</taxon>
        <taxon>Puniceibacterium</taxon>
    </lineage>
</organism>
<gene>
    <name evidence="2" type="ORF">P775_15570</name>
</gene>
<evidence type="ECO:0000313" key="2">
    <source>
        <dbReference type="EMBL" id="PIL19205.1"/>
    </source>
</evidence>
<dbReference type="Proteomes" id="UP000231259">
    <property type="component" value="Unassembled WGS sequence"/>
</dbReference>
<comment type="caution">
    <text evidence="2">The sequence shown here is derived from an EMBL/GenBank/DDBJ whole genome shotgun (WGS) entry which is preliminary data.</text>
</comment>
<dbReference type="PROSITE" id="PS51257">
    <property type="entry name" value="PROKAR_LIPOPROTEIN"/>
    <property type="match status" value="1"/>
</dbReference>
<evidence type="ECO:0008006" key="4">
    <source>
        <dbReference type="Google" id="ProtNLM"/>
    </source>
</evidence>
<accession>A0A2G8RCA3</accession>
<feature type="chain" id="PRO_5013822627" description="Lipoprotein" evidence="1">
    <location>
        <begin position="19"/>
        <end position="73"/>
    </location>
</feature>
<keyword evidence="3" id="KW-1185">Reference proteome</keyword>
<keyword evidence="1" id="KW-0732">Signal</keyword>